<dbReference type="InterPro" id="IPR011050">
    <property type="entry name" value="Pectin_lyase_fold/virulence"/>
</dbReference>
<gene>
    <name evidence="1" type="ORF">XAT740_LOCUS40071</name>
</gene>
<sequence length="500" mass="56648">MDEIKQIVVPLKILKEFLAVRYFTRRYTAKLVRYGTIRYSSTNLYGGTVRYKSHWSVIPPHQTDIDQQVHTVFRYDPIQKRPSFGSNTYEIYQIPPTDRNTTIVEPGVIHLPLSSPTRFRQGDAVVVRYTFRGAAIYGENSTDLSVESITIYTSWGMGFVTFRIRRLQIKNYHVLPRDNRWMSTIVDCMHFIDTREYISIIDSECYGMGDDGLNVHAVFFLVTKIIDTHTIIIEIKSLDTFINFDIGTNLEFSSNQKPFVVYGNGLVTSISSTNSSNSRKISFRNPVNVSVNDWACIADTPLLTIRNLTVANNRARGVLLETRNIDIRQSLFYRTSGPAILIQPSLYWYEGPEARNVSLIENIYMENNEGLTQTKGVITIVPSPISLVPVINDIRIASSSFYLGSSSQGLLQSDNMNNLYLIDNYIATNMSTPLISICNSRNISATNNCVVNKQTKITEYYTFDQRNPCSMNLSSLINLPSSAFNASFPPPVLIDKNLSV</sequence>
<evidence type="ECO:0000313" key="2">
    <source>
        <dbReference type="Proteomes" id="UP000663828"/>
    </source>
</evidence>
<dbReference type="Gene3D" id="2.160.20.10">
    <property type="entry name" value="Single-stranded right-handed beta-helix, Pectin lyase-like"/>
    <property type="match status" value="1"/>
</dbReference>
<comment type="caution">
    <text evidence="1">The sequence shown here is derived from an EMBL/GenBank/DDBJ whole genome shotgun (WGS) entry which is preliminary data.</text>
</comment>
<dbReference type="SUPFAM" id="SSF51126">
    <property type="entry name" value="Pectin lyase-like"/>
    <property type="match status" value="1"/>
</dbReference>
<dbReference type="Proteomes" id="UP000663828">
    <property type="component" value="Unassembled WGS sequence"/>
</dbReference>
<evidence type="ECO:0000313" key="1">
    <source>
        <dbReference type="EMBL" id="CAF1508377.1"/>
    </source>
</evidence>
<protein>
    <recommendedName>
        <fullName evidence="3">Right handed beta helix domain-containing protein</fullName>
    </recommendedName>
</protein>
<reference evidence="1" key="1">
    <citation type="submission" date="2021-02" db="EMBL/GenBank/DDBJ databases">
        <authorList>
            <person name="Nowell W R."/>
        </authorList>
    </citation>
    <scope>NUCLEOTIDE SEQUENCE</scope>
</reference>
<accession>A0A815TM97</accession>
<name>A0A815TM97_ADIRI</name>
<dbReference type="InterPro" id="IPR012334">
    <property type="entry name" value="Pectin_lyas_fold"/>
</dbReference>
<proteinExistence type="predicted"/>
<organism evidence="1 2">
    <name type="scientific">Adineta ricciae</name>
    <name type="common">Rotifer</name>
    <dbReference type="NCBI Taxonomy" id="249248"/>
    <lineage>
        <taxon>Eukaryota</taxon>
        <taxon>Metazoa</taxon>
        <taxon>Spiralia</taxon>
        <taxon>Gnathifera</taxon>
        <taxon>Rotifera</taxon>
        <taxon>Eurotatoria</taxon>
        <taxon>Bdelloidea</taxon>
        <taxon>Adinetida</taxon>
        <taxon>Adinetidae</taxon>
        <taxon>Adineta</taxon>
    </lineage>
</organism>
<dbReference type="EMBL" id="CAJNOR010004516">
    <property type="protein sequence ID" value="CAF1508377.1"/>
    <property type="molecule type" value="Genomic_DNA"/>
</dbReference>
<dbReference type="AlphaFoldDB" id="A0A815TM97"/>
<evidence type="ECO:0008006" key="3">
    <source>
        <dbReference type="Google" id="ProtNLM"/>
    </source>
</evidence>
<keyword evidence="2" id="KW-1185">Reference proteome</keyword>